<dbReference type="CDD" id="cd13704">
    <property type="entry name" value="PBP2_HisK"/>
    <property type="match status" value="1"/>
</dbReference>
<dbReference type="NCBIfam" id="TIGR00229">
    <property type="entry name" value="sensory_box"/>
    <property type="match status" value="1"/>
</dbReference>
<evidence type="ECO:0000313" key="13">
    <source>
        <dbReference type="EMBL" id="SCZ80250.1"/>
    </source>
</evidence>
<comment type="catalytic activity">
    <reaction evidence="1">
        <text>ATP + protein L-histidine = ADP + protein N-phospho-L-histidine.</text>
        <dbReference type="EC" id="2.7.13.3"/>
    </reaction>
</comment>
<dbReference type="EMBL" id="FMWL01000011">
    <property type="protein sequence ID" value="SCZ80250.1"/>
    <property type="molecule type" value="Genomic_DNA"/>
</dbReference>
<feature type="signal peptide" evidence="10">
    <location>
        <begin position="1"/>
        <end position="25"/>
    </location>
</feature>
<dbReference type="Pfam" id="PF00512">
    <property type="entry name" value="HisKA"/>
    <property type="match status" value="1"/>
</dbReference>
<evidence type="ECO:0000256" key="6">
    <source>
        <dbReference type="ARBA" id="ARBA00022777"/>
    </source>
</evidence>
<dbReference type="SMART" id="SM00062">
    <property type="entry name" value="PBPb"/>
    <property type="match status" value="1"/>
</dbReference>
<dbReference type="InterPro" id="IPR001638">
    <property type="entry name" value="Solute-binding_3/MltF_N"/>
</dbReference>
<keyword evidence="5" id="KW-0547">Nucleotide-binding</keyword>
<dbReference type="PROSITE" id="PS50109">
    <property type="entry name" value="HIS_KIN"/>
    <property type="match status" value="1"/>
</dbReference>
<sequence>MKRKACLVFIILSLLALSGHFWTFGEEVDLTKETIVVGGDYYFPPFEYEDDNGVYKGFNIDIMRAIAIEKGLDLEIVPMPWYNALFALETGKIRAIQGMKFSESRSLRYDFSEPYLTSSLAIFVKSDNNYIVDLEDLKGAKVSVQKDDFAYDYLMSVGGIELLESETHEQAIDKLLSEEAVAYIGNRLTGLYTIQRSNYRDQIKITGVELLPSDYGIAVAKGDEVLLNIFNEGLSTIKRNGTYDKIYSKWFGEPIGLPESYVRNIIYFGLTIVAILTLVVILFYHWNNLLKKEVAKQTQNLVRESYYKEQTLNSIFSGLVTFNLEGKILSMNEKMVSFLGADYKNAMGCHYKETPLDRLFYDRDFDHVLTSGRYRKEVEKHYIRDGEKRILEYNMYPLVMEGNQIIGITLTMSDITEKKYLRKKLAMRAKLESLGLLVTEIAHEIRNPLTAIKTYVEILPENFEDKRFRDKIVEDLPQEINKLNRFVTELLDYARPKESQKELISVSQPIQEIFSLFSKQLEEKGIEVTLDCSENLLLYVDRQQFKQVMMNFLINAVQAVSDKKSNRKIEIAAAEIQNKVQITIEDNGHGIAKEHLERIFDPFFTTKQGGTGLGLSISYQLITENGGDVEIKSVLGEGTRVEMHFQKGQGVEKIS</sequence>
<dbReference type="CDD" id="cd00130">
    <property type="entry name" value="PAS"/>
    <property type="match status" value="1"/>
</dbReference>
<dbReference type="InterPro" id="IPR004358">
    <property type="entry name" value="Sig_transdc_His_kin-like_C"/>
</dbReference>
<dbReference type="CDD" id="cd00082">
    <property type="entry name" value="HisKA"/>
    <property type="match status" value="1"/>
</dbReference>
<evidence type="ECO:0000256" key="2">
    <source>
        <dbReference type="ARBA" id="ARBA00012438"/>
    </source>
</evidence>
<dbReference type="PANTHER" id="PTHR43065:SF10">
    <property type="entry name" value="PEROXIDE STRESS-ACTIVATED HISTIDINE KINASE MAK3"/>
    <property type="match status" value="1"/>
</dbReference>
<keyword evidence="3" id="KW-0597">Phosphoprotein</keyword>
<keyword evidence="4" id="KW-0808">Transferase</keyword>
<keyword evidence="9" id="KW-0812">Transmembrane</keyword>
<dbReference type="Proteomes" id="UP000199208">
    <property type="component" value="Unassembled WGS sequence"/>
</dbReference>
<evidence type="ECO:0000256" key="7">
    <source>
        <dbReference type="ARBA" id="ARBA00022840"/>
    </source>
</evidence>
<evidence type="ECO:0000259" key="12">
    <source>
        <dbReference type="PROSITE" id="PS50113"/>
    </source>
</evidence>
<dbReference type="InterPro" id="IPR003661">
    <property type="entry name" value="HisK_dim/P_dom"/>
</dbReference>
<feature type="chain" id="PRO_5011712099" description="histidine kinase" evidence="10">
    <location>
        <begin position="26"/>
        <end position="655"/>
    </location>
</feature>
<dbReference type="Pfam" id="PF08448">
    <property type="entry name" value="PAS_4"/>
    <property type="match status" value="1"/>
</dbReference>
<dbReference type="EC" id="2.7.13.3" evidence="2"/>
<evidence type="ECO:0000256" key="4">
    <source>
        <dbReference type="ARBA" id="ARBA00022679"/>
    </source>
</evidence>
<dbReference type="PANTHER" id="PTHR43065">
    <property type="entry name" value="SENSOR HISTIDINE KINASE"/>
    <property type="match status" value="1"/>
</dbReference>
<evidence type="ECO:0000259" key="11">
    <source>
        <dbReference type="PROSITE" id="PS50109"/>
    </source>
</evidence>
<dbReference type="Gene3D" id="3.30.450.20">
    <property type="entry name" value="PAS domain"/>
    <property type="match status" value="1"/>
</dbReference>
<evidence type="ECO:0000256" key="8">
    <source>
        <dbReference type="ARBA" id="ARBA00023012"/>
    </source>
</evidence>
<dbReference type="InterPro" id="IPR005467">
    <property type="entry name" value="His_kinase_dom"/>
</dbReference>
<keyword evidence="8" id="KW-0902">Two-component regulatory system</keyword>
<dbReference type="InterPro" id="IPR003594">
    <property type="entry name" value="HATPase_dom"/>
</dbReference>
<protein>
    <recommendedName>
        <fullName evidence="2">histidine kinase</fullName>
        <ecNumber evidence="2">2.7.13.3</ecNumber>
    </recommendedName>
</protein>
<dbReference type="InterPro" id="IPR035965">
    <property type="entry name" value="PAS-like_dom_sf"/>
</dbReference>
<dbReference type="Pfam" id="PF02518">
    <property type="entry name" value="HATPase_c"/>
    <property type="match status" value="1"/>
</dbReference>
<feature type="domain" description="Histidine kinase" evidence="11">
    <location>
        <begin position="440"/>
        <end position="649"/>
    </location>
</feature>
<dbReference type="SMART" id="SM00388">
    <property type="entry name" value="HisKA"/>
    <property type="match status" value="1"/>
</dbReference>
<dbReference type="Gene3D" id="3.30.565.10">
    <property type="entry name" value="Histidine kinase-like ATPase, C-terminal domain"/>
    <property type="match status" value="1"/>
</dbReference>
<evidence type="ECO:0000256" key="1">
    <source>
        <dbReference type="ARBA" id="ARBA00000085"/>
    </source>
</evidence>
<dbReference type="SUPFAM" id="SSF55785">
    <property type="entry name" value="PYP-like sensor domain (PAS domain)"/>
    <property type="match status" value="1"/>
</dbReference>
<dbReference type="Pfam" id="PF00497">
    <property type="entry name" value="SBP_bac_3"/>
    <property type="match status" value="1"/>
</dbReference>
<evidence type="ECO:0000256" key="5">
    <source>
        <dbReference type="ARBA" id="ARBA00022741"/>
    </source>
</evidence>
<dbReference type="InterPro" id="IPR000700">
    <property type="entry name" value="PAS-assoc_C"/>
</dbReference>
<dbReference type="SMART" id="SM00387">
    <property type="entry name" value="HATPase_c"/>
    <property type="match status" value="1"/>
</dbReference>
<dbReference type="InterPro" id="IPR013656">
    <property type="entry name" value="PAS_4"/>
</dbReference>
<proteinExistence type="predicted"/>
<dbReference type="PRINTS" id="PR00344">
    <property type="entry name" value="BCTRLSENSOR"/>
</dbReference>
<reference evidence="13 14" key="1">
    <citation type="submission" date="2016-10" db="EMBL/GenBank/DDBJ databases">
        <authorList>
            <person name="de Groot N.N."/>
        </authorList>
    </citation>
    <scope>NUCLEOTIDE SEQUENCE [LARGE SCALE GENOMIC DNA]</scope>
    <source>
        <strain evidence="13 14">DSM 2784</strain>
    </source>
</reference>
<dbReference type="Gene3D" id="1.10.287.130">
    <property type="match status" value="1"/>
</dbReference>
<evidence type="ECO:0000256" key="9">
    <source>
        <dbReference type="SAM" id="Phobius"/>
    </source>
</evidence>
<keyword evidence="6" id="KW-0418">Kinase</keyword>
<keyword evidence="7" id="KW-0067">ATP-binding</keyword>
<organism evidence="13 14">
    <name type="scientific">Acidaminobacter hydrogenoformans DSM 2784</name>
    <dbReference type="NCBI Taxonomy" id="1120920"/>
    <lineage>
        <taxon>Bacteria</taxon>
        <taxon>Bacillati</taxon>
        <taxon>Bacillota</taxon>
        <taxon>Clostridia</taxon>
        <taxon>Peptostreptococcales</taxon>
        <taxon>Acidaminobacteraceae</taxon>
        <taxon>Acidaminobacter</taxon>
    </lineage>
</organism>
<evidence type="ECO:0000256" key="10">
    <source>
        <dbReference type="SAM" id="SignalP"/>
    </source>
</evidence>
<keyword evidence="9" id="KW-1133">Transmembrane helix</keyword>
<feature type="transmembrane region" description="Helical" evidence="9">
    <location>
        <begin position="265"/>
        <end position="286"/>
    </location>
</feature>
<dbReference type="STRING" id="1120920.SAMN03080599_02178"/>
<dbReference type="SUPFAM" id="SSF55874">
    <property type="entry name" value="ATPase domain of HSP90 chaperone/DNA topoisomerase II/histidine kinase"/>
    <property type="match status" value="1"/>
</dbReference>
<keyword evidence="14" id="KW-1185">Reference proteome</keyword>
<evidence type="ECO:0000313" key="14">
    <source>
        <dbReference type="Proteomes" id="UP000199208"/>
    </source>
</evidence>
<dbReference type="SUPFAM" id="SSF53850">
    <property type="entry name" value="Periplasmic binding protein-like II"/>
    <property type="match status" value="1"/>
</dbReference>
<keyword evidence="9" id="KW-0472">Membrane</keyword>
<gene>
    <name evidence="13" type="ORF">SAMN03080599_02178</name>
</gene>
<dbReference type="SUPFAM" id="SSF47384">
    <property type="entry name" value="Homodimeric domain of signal transducing histidine kinase"/>
    <property type="match status" value="1"/>
</dbReference>
<evidence type="ECO:0000256" key="3">
    <source>
        <dbReference type="ARBA" id="ARBA00022553"/>
    </source>
</evidence>
<keyword evidence="10" id="KW-0732">Signal</keyword>
<feature type="domain" description="PAC" evidence="12">
    <location>
        <begin position="374"/>
        <end position="427"/>
    </location>
</feature>
<accession>A0A1G5S326</accession>
<dbReference type="InterPro" id="IPR036097">
    <property type="entry name" value="HisK_dim/P_sf"/>
</dbReference>
<dbReference type="InterPro" id="IPR000014">
    <property type="entry name" value="PAS"/>
</dbReference>
<dbReference type="GO" id="GO:0005524">
    <property type="term" value="F:ATP binding"/>
    <property type="evidence" value="ECO:0007669"/>
    <property type="project" value="UniProtKB-KW"/>
</dbReference>
<name>A0A1G5S326_9FIRM</name>
<dbReference type="PROSITE" id="PS50113">
    <property type="entry name" value="PAC"/>
    <property type="match status" value="1"/>
</dbReference>
<dbReference type="GO" id="GO:0000155">
    <property type="term" value="F:phosphorelay sensor kinase activity"/>
    <property type="evidence" value="ECO:0007669"/>
    <property type="project" value="InterPro"/>
</dbReference>
<dbReference type="Gene3D" id="3.40.190.10">
    <property type="entry name" value="Periplasmic binding protein-like II"/>
    <property type="match status" value="2"/>
</dbReference>
<dbReference type="InterPro" id="IPR036890">
    <property type="entry name" value="HATPase_C_sf"/>
</dbReference>
<dbReference type="AlphaFoldDB" id="A0A1G5S326"/>
<dbReference type="RefSeq" id="WP_170829416.1">
    <property type="nucleotide sequence ID" value="NZ_FMWL01000011.1"/>
</dbReference>